<comment type="similarity">
    <text evidence="5">Belongs to the class-II pyridoxal-phosphate-dependent aminotransferase family. MalY/PatB cystathionine beta-lyase subfamily.</text>
</comment>
<reference evidence="7" key="1">
    <citation type="journal article" date="2021" name="PeerJ">
        <title>Extensive microbial diversity within the chicken gut microbiome revealed by metagenomics and culture.</title>
        <authorList>
            <person name="Gilroy R."/>
            <person name="Ravi A."/>
            <person name="Getino M."/>
            <person name="Pursley I."/>
            <person name="Horton D.L."/>
            <person name="Alikhan N.F."/>
            <person name="Baker D."/>
            <person name="Gharbi K."/>
            <person name="Hall N."/>
            <person name="Watson M."/>
            <person name="Adriaenssens E.M."/>
            <person name="Foster-Nyarko E."/>
            <person name="Jarju S."/>
            <person name="Secka A."/>
            <person name="Antonio M."/>
            <person name="Oren A."/>
            <person name="Chaudhuri R.R."/>
            <person name="La Ragione R."/>
            <person name="Hildebrand F."/>
            <person name="Pallen M.J."/>
        </authorList>
    </citation>
    <scope>NUCLEOTIDE SEQUENCE</scope>
    <source>
        <strain evidence="7">CHK180-15479</strain>
    </source>
</reference>
<evidence type="ECO:0000259" key="6">
    <source>
        <dbReference type="Pfam" id="PF00155"/>
    </source>
</evidence>
<sequence>MKYDFTSIMKRHGMDALAVDSLGQNPMAPTPPKEGFDFIPMWVADMNFPTVPTITEAIIRRAQHPAFGYFAPRKEYFDSIIQWHKDRNGVEGLTPACIGYENGVLGGVISALNVFCSKGDNVLLNSPTYIGFTNCLTNNGYHMVLSPLVKDEKNVWRMDFEDMEKKIVENKIHAAIFCSPYNPCGRVWERWEIEKAMELYKKYDVMVVSDEIWSDIILEGYKHIPTQSVSEDAKMRTVALYAPSKTFNLAGLVGSYHIIYNSYIRDRVEKESSLAHYNEMNVLSMHALIGAYTPEGREWTDELRQTITANVDYACDYIEEHFEGVEISRPQGTYMLFVDCTKWCEAHGKTIEDVEKAAWDVGVGCQDGRMFHGPCHLRINLALPLSRVKEAFERLDKYVFNA</sequence>
<proteinExistence type="inferred from homology"/>
<dbReference type="GO" id="GO:0030170">
    <property type="term" value="F:pyridoxal phosphate binding"/>
    <property type="evidence" value="ECO:0007669"/>
    <property type="project" value="InterPro"/>
</dbReference>
<dbReference type="PANTHER" id="PTHR43525:SF1">
    <property type="entry name" value="PROTEIN MALY"/>
    <property type="match status" value="1"/>
</dbReference>
<keyword evidence="3" id="KW-0663">Pyridoxal phosphate</keyword>
<dbReference type="CDD" id="cd00609">
    <property type="entry name" value="AAT_like"/>
    <property type="match status" value="1"/>
</dbReference>
<keyword evidence="7" id="KW-0032">Aminotransferase</keyword>
<dbReference type="Gene3D" id="3.90.1150.10">
    <property type="entry name" value="Aspartate Aminotransferase, domain 1"/>
    <property type="match status" value="1"/>
</dbReference>
<dbReference type="InterPro" id="IPR004839">
    <property type="entry name" value="Aminotransferase_I/II_large"/>
</dbReference>
<dbReference type="GO" id="GO:0047804">
    <property type="term" value="F:cysteine-S-conjugate beta-lyase activity"/>
    <property type="evidence" value="ECO:0007669"/>
    <property type="project" value="UniProtKB-EC"/>
</dbReference>
<dbReference type="GO" id="GO:0008483">
    <property type="term" value="F:transaminase activity"/>
    <property type="evidence" value="ECO:0007669"/>
    <property type="project" value="UniProtKB-KW"/>
</dbReference>
<evidence type="ECO:0000256" key="5">
    <source>
        <dbReference type="ARBA" id="ARBA00037974"/>
    </source>
</evidence>
<dbReference type="InterPro" id="IPR015422">
    <property type="entry name" value="PyrdxlP-dep_Trfase_small"/>
</dbReference>
<dbReference type="InterPro" id="IPR015421">
    <property type="entry name" value="PyrdxlP-dep_Trfase_major"/>
</dbReference>
<organism evidence="7 8">
    <name type="scientific">Candidatus Enterocloster excrementipullorum</name>
    <dbReference type="NCBI Taxonomy" id="2838559"/>
    <lineage>
        <taxon>Bacteria</taxon>
        <taxon>Bacillati</taxon>
        <taxon>Bacillota</taxon>
        <taxon>Clostridia</taxon>
        <taxon>Lachnospirales</taxon>
        <taxon>Lachnospiraceae</taxon>
        <taxon>Enterocloster</taxon>
    </lineage>
</organism>
<evidence type="ECO:0000256" key="4">
    <source>
        <dbReference type="ARBA" id="ARBA00023239"/>
    </source>
</evidence>
<accession>A0A9D2N166</accession>
<keyword evidence="7" id="KW-0808">Transferase</keyword>
<keyword evidence="4" id="KW-0456">Lyase</keyword>
<dbReference type="InterPro" id="IPR051798">
    <property type="entry name" value="Class-II_PLP-Dep_Aminotrans"/>
</dbReference>
<comment type="cofactor">
    <cofactor evidence="1">
        <name>pyridoxal 5'-phosphate</name>
        <dbReference type="ChEBI" id="CHEBI:597326"/>
    </cofactor>
</comment>
<dbReference type="Proteomes" id="UP000823910">
    <property type="component" value="Unassembled WGS sequence"/>
</dbReference>
<gene>
    <name evidence="7" type="ORF">H9704_13445</name>
</gene>
<dbReference type="Pfam" id="PF00155">
    <property type="entry name" value="Aminotran_1_2"/>
    <property type="match status" value="1"/>
</dbReference>
<dbReference type="AlphaFoldDB" id="A0A9D2N166"/>
<protein>
    <recommendedName>
        <fullName evidence="2">cysteine-S-conjugate beta-lyase</fullName>
        <ecNumber evidence="2">4.4.1.13</ecNumber>
    </recommendedName>
</protein>
<evidence type="ECO:0000256" key="2">
    <source>
        <dbReference type="ARBA" id="ARBA00012224"/>
    </source>
</evidence>
<dbReference type="EMBL" id="DWWT01000072">
    <property type="protein sequence ID" value="HJC07124.1"/>
    <property type="molecule type" value="Genomic_DNA"/>
</dbReference>
<dbReference type="EC" id="4.4.1.13" evidence="2"/>
<evidence type="ECO:0000256" key="3">
    <source>
        <dbReference type="ARBA" id="ARBA00022898"/>
    </source>
</evidence>
<evidence type="ECO:0000313" key="8">
    <source>
        <dbReference type="Proteomes" id="UP000823910"/>
    </source>
</evidence>
<dbReference type="InterPro" id="IPR015424">
    <property type="entry name" value="PyrdxlP-dep_Trfase"/>
</dbReference>
<evidence type="ECO:0000256" key="1">
    <source>
        <dbReference type="ARBA" id="ARBA00001933"/>
    </source>
</evidence>
<dbReference type="SUPFAM" id="SSF53383">
    <property type="entry name" value="PLP-dependent transferases"/>
    <property type="match status" value="1"/>
</dbReference>
<comment type="caution">
    <text evidence="7">The sequence shown here is derived from an EMBL/GenBank/DDBJ whole genome shotgun (WGS) entry which is preliminary data.</text>
</comment>
<evidence type="ECO:0000313" key="7">
    <source>
        <dbReference type="EMBL" id="HJC07124.1"/>
    </source>
</evidence>
<name>A0A9D2N166_9FIRM</name>
<dbReference type="Gene3D" id="3.40.640.10">
    <property type="entry name" value="Type I PLP-dependent aspartate aminotransferase-like (Major domain)"/>
    <property type="match status" value="1"/>
</dbReference>
<reference evidence="7" key="2">
    <citation type="submission" date="2021-04" db="EMBL/GenBank/DDBJ databases">
        <authorList>
            <person name="Gilroy R."/>
        </authorList>
    </citation>
    <scope>NUCLEOTIDE SEQUENCE</scope>
    <source>
        <strain evidence="7">CHK180-15479</strain>
    </source>
</reference>
<feature type="domain" description="Aminotransferase class I/classII large" evidence="6">
    <location>
        <begin position="45"/>
        <end position="395"/>
    </location>
</feature>
<dbReference type="PANTHER" id="PTHR43525">
    <property type="entry name" value="PROTEIN MALY"/>
    <property type="match status" value="1"/>
</dbReference>